<accession>A0A7S8F754</accession>
<proteinExistence type="inferred from homology"/>
<feature type="binding site" evidence="4">
    <location>
        <position position="134"/>
    </location>
    <ligand>
        <name>substrate</name>
    </ligand>
</feature>
<dbReference type="KEGG" id="qso:IRL76_06915"/>
<evidence type="ECO:0000313" key="5">
    <source>
        <dbReference type="EMBL" id="QPD00432.1"/>
    </source>
</evidence>
<dbReference type="GO" id="GO:0045429">
    <property type="term" value="P:positive regulation of nitric oxide biosynthetic process"/>
    <property type="evidence" value="ECO:0007669"/>
    <property type="project" value="TreeGrafter"/>
</dbReference>
<feature type="binding site" evidence="4">
    <location>
        <position position="246"/>
    </location>
    <ligand>
        <name>substrate</name>
    </ligand>
</feature>
<dbReference type="GO" id="GO:0006525">
    <property type="term" value="P:arginine metabolic process"/>
    <property type="evidence" value="ECO:0007669"/>
    <property type="project" value="TreeGrafter"/>
</dbReference>
<feature type="binding site" evidence="4">
    <location>
        <position position="22"/>
    </location>
    <ligand>
        <name>substrate</name>
    </ligand>
</feature>
<feature type="active site" description="Nucleophile" evidence="3">
    <location>
        <position position="252"/>
    </location>
</feature>
<evidence type="ECO:0000256" key="1">
    <source>
        <dbReference type="ARBA" id="ARBA00008532"/>
    </source>
</evidence>
<dbReference type="GO" id="GO:0000052">
    <property type="term" value="P:citrulline metabolic process"/>
    <property type="evidence" value="ECO:0007669"/>
    <property type="project" value="TreeGrafter"/>
</dbReference>
<evidence type="ECO:0000256" key="4">
    <source>
        <dbReference type="PIRSR" id="PIRSR633199-2"/>
    </source>
</evidence>
<dbReference type="AlphaFoldDB" id="A0A7S8F754"/>
<evidence type="ECO:0000256" key="3">
    <source>
        <dbReference type="PIRSR" id="PIRSR633199-1"/>
    </source>
</evidence>
<dbReference type="EMBL" id="CP064654">
    <property type="protein sequence ID" value="QPD00432.1"/>
    <property type="molecule type" value="Genomic_DNA"/>
</dbReference>
<dbReference type="GO" id="GO:0016403">
    <property type="term" value="F:dimethylargininase activity"/>
    <property type="evidence" value="ECO:0007669"/>
    <property type="project" value="TreeGrafter"/>
</dbReference>
<reference evidence="5 6" key="1">
    <citation type="submission" date="2020-11" db="EMBL/GenBank/DDBJ databases">
        <title>The genome sequence of Erythrobacter sp. 6D36.</title>
        <authorList>
            <person name="Liu Y."/>
        </authorList>
    </citation>
    <scope>NUCLEOTIDE SEQUENCE [LARGE SCALE GENOMIC DNA]</scope>
    <source>
        <strain evidence="5 6">6D36</strain>
    </source>
</reference>
<feature type="binding site" evidence="4">
    <location>
        <position position="64"/>
    </location>
    <ligand>
        <name>substrate</name>
    </ligand>
</feature>
<dbReference type="Gene3D" id="3.75.10.10">
    <property type="entry name" value="L-arginine/glycine Amidinotransferase, Chain A"/>
    <property type="match status" value="1"/>
</dbReference>
<dbReference type="InterPro" id="IPR033199">
    <property type="entry name" value="DDAH-like"/>
</dbReference>
<feature type="binding site" evidence="4">
    <location>
        <position position="89"/>
    </location>
    <ligand>
        <name>substrate</name>
    </ligand>
</feature>
<evidence type="ECO:0000313" key="6">
    <source>
        <dbReference type="Proteomes" id="UP000594459"/>
    </source>
</evidence>
<keyword evidence="6" id="KW-1185">Reference proteome</keyword>
<keyword evidence="2 5" id="KW-0378">Hydrolase</keyword>
<dbReference type="Proteomes" id="UP000594459">
    <property type="component" value="Chromosome"/>
</dbReference>
<dbReference type="SUPFAM" id="SSF55909">
    <property type="entry name" value="Pentein"/>
    <property type="match status" value="1"/>
</dbReference>
<protein>
    <submittedName>
        <fullName evidence="5">Dimethylarginine dimethylaminohydrolase</fullName>
    </submittedName>
</protein>
<comment type="similarity">
    <text evidence="1">Belongs to the DDAH family.</text>
</comment>
<name>A0A7S8F754_9SPHN</name>
<sequence>MAVYDFTHALLRAPSQSVTQGLRDGDHDGPAYDDVLREHTAYAAALRSLGLAVEILEPLEDYPDSIFVEDPALVFGEGAILLNSGAPSRAGEVAEIAPTLERLFPQVLSLIEGHVDGGDVLVTPGEVLIGLSARTDQTGAEALIVALAQLGRKGRVVATPAGVLHFKTGCGLIEEETVAVVAELDDDALFGGMRRVIVPAEEAAGANLLRVRDTVLVGEEFPRIRDLVEAHGVTTMALPVSAIGKIDAGLSCMSLRWLAT</sequence>
<organism evidence="5 6">
    <name type="scientific">Qipengyuania soli</name>
    <dbReference type="NCBI Taxonomy" id="2782568"/>
    <lineage>
        <taxon>Bacteria</taxon>
        <taxon>Pseudomonadati</taxon>
        <taxon>Pseudomonadota</taxon>
        <taxon>Alphaproteobacteria</taxon>
        <taxon>Sphingomonadales</taxon>
        <taxon>Erythrobacteraceae</taxon>
        <taxon>Qipengyuania</taxon>
    </lineage>
</organism>
<dbReference type="PANTHER" id="PTHR12737:SF9">
    <property type="entry name" value="DIMETHYLARGININASE"/>
    <property type="match status" value="1"/>
</dbReference>
<dbReference type="PANTHER" id="PTHR12737">
    <property type="entry name" value="DIMETHYLARGININE DIMETHYLAMINOHYDROLASE"/>
    <property type="match status" value="1"/>
</dbReference>
<dbReference type="GO" id="GO:0016597">
    <property type="term" value="F:amino acid binding"/>
    <property type="evidence" value="ECO:0007669"/>
    <property type="project" value="TreeGrafter"/>
</dbReference>
<feature type="active site" description="Proton donor" evidence="3">
    <location>
        <position position="165"/>
    </location>
</feature>
<feature type="binding site" evidence="4">
    <location>
        <begin position="69"/>
        <end position="70"/>
    </location>
    <ligand>
        <name>substrate</name>
    </ligand>
</feature>
<gene>
    <name evidence="5" type="ORF">IRL76_06915</name>
</gene>
<evidence type="ECO:0000256" key="2">
    <source>
        <dbReference type="ARBA" id="ARBA00022801"/>
    </source>
</evidence>
<dbReference type="Pfam" id="PF02274">
    <property type="entry name" value="ADI"/>
    <property type="match status" value="1"/>
</dbReference>